<feature type="transmembrane region" description="Helical" evidence="1">
    <location>
        <begin position="12"/>
        <end position="33"/>
    </location>
</feature>
<organism evidence="2 3">
    <name type="scientific">Candidatus Lokiarchaeum ossiferum</name>
    <dbReference type="NCBI Taxonomy" id="2951803"/>
    <lineage>
        <taxon>Archaea</taxon>
        <taxon>Promethearchaeati</taxon>
        <taxon>Promethearchaeota</taxon>
        <taxon>Promethearchaeia</taxon>
        <taxon>Promethearchaeales</taxon>
        <taxon>Promethearchaeaceae</taxon>
        <taxon>Candidatus Lokiarchaeum</taxon>
    </lineage>
</organism>
<name>A0ABY6HW08_9ARCH</name>
<dbReference type="Proteomes" id="UP001208689">
    <property type="component" value="Chromosome"/>
</dbReference>
<reference evidence="2" key="1">
    <citation type="submission" date="2022-09" db="EMBL/GenBank/DDBJ databases">
        <title>Actin cytoskeleton and complex cell architecture in an #Asgard archaeon.</title>
        <authorList>
            <person name="Ponce Toledo R.I."/>
            <person name="Schleper C."/>
            <person name="Rodrigues Oliveira T."/>
            <person name="Wollweber F."/>
            <person name="Xu J."/>
            <person name="Rittmann S."/>
            <person name="Klingl A."/>
            <person name="Pilhofer M."/>
        </authorList>
    </citation>
    <scope>NUCLEOTIDE SEQUENCE</scope>
    <source>
        <strain evidence="2">B-35</strain>
    </source>
</reference>
<keyword evidence="1" id="KW-1133">Transmembrane helix</keyword>
<evidence type="ECO:0000313" key="2">
    <source>
        <dbReference type="EMBL" id="UYP47710.1"/>
    </source>
</evidence>
<keyword evidence="1" id="KW-0812">Transmembrane</keyword>
<proteinExistence type="predicted"/>
<keyword evidence="3" id="KW-1185">Reference proteome</keyword>
<evidence type="ECO:0000313" key="3">
    <source>
        <dbReference type="Proteomes" id="UP001208689"/>
    </source>
</evidence>
<evidence type="ECO:0000256" key="1">
    <source>
        <dbReference type="SAM" id="Phobius"/>
    </source>
</evidence>
<sequence length="147" mass="16545">MKRKISVPRSRAPLYAVMIIITIIAFIFLVRVIGNNDQFNNSQVNGEYQGTVNLQGQPQIELNITFDGIGELFGSIEINNQTLEFQESTYASFAGQIHFFINFPESEFSLTFNGTVSSNAYLLTGDVLYIDSSENTNEGYFYLSKLN</sequence>
<accession>A0ABY6HW08</accession>
<keyword evidence="1" id="KW-0472">Membrane</keyword>
<dbReference type="EMBL" id="CP104013">
    <property type="protein sequence ID" value="UYP47710.1"/>
    <property type="molecule type" value="Genomic_DNA"/>
</dbReference>
<gene>
    <name evidence="2" type="ORF">NEF87_003995</name>
</gene>
<protein>
    <submittedName>
        <fullName evidence="2">Uncharacterized protein</fullName>
    </submittedName>
</protein>